<feature type="transmembrane region" description="Helical" evidence="1">
    <location>
        <begin position="79"/>
        <end position="98"/>
    </location>
</feature>
<name>A0AAV0CWV5_9ASTE</name>
<keyword evidence="4" id="KW-1185">Reference proteome</keyword>
<reference evidence="2" key="1">
    <citation type="submission" date="2022-07" db="EMBL/GenBank/DDBJ databases">
        <authorList>
            <person name="Macas J."/>
            <person name="Novak P."/>
            <person name="Neumann P."/>
        </authorList>
    </citation>
    <scope>NUCLEOTIDE SEQUENCE</scope>
</reference>
<dbReference type="EMBL" id="CAMAPF010001039">
    <property type="protein sequence ID" value="CAH9142269.1"/>
    <property type="molecule type" value="Genomic_DNA"/>
</dbReference>
<keyword evidence="1" id="KW-1133">Transmembrane helix</keyword>
<organism evidence="2 4">
    <name type="scientific">Cuscuta epithymum</name>
    <dbReference type="NCBI Taxonomy" id="186058"/>
    <lineage>
        <taxon>Eukaryota</taxon>
        <taxon>Viridiplantae</taxon>
        <taxon>Streptophyta</taxon>
        <taxon>Embryophyta</taxon>
        <taxon>Tracheophyta</taxon>
        <taxon>Spermatophyta</taxon>
        <taxon>Magnoliopsida</taxon>
        <taxon>eudicotyledons</taxon>
        <taxon>Gunneridae</taxon>
        <taxon>Pentapetalae</taxon>
        <taxon>asterids</taxon>
        <taxon>lamiids</taxon>
        <taxon>Solanales</taxon>
        <taxon>Convolvulaceae</taxon>
        <taxon>Cuscuteae</taxon>
        <taxon>Cuscuta</taxon>
        <taxon>Cuscuta subgen. Cuscuta</taxon>
    </lineage>
</organism>
<dbReference type="EMBL" id="CAMAPF010000056">
    <property type="protein sequence ID" value="CAH9086380.1"/>
    <property type="molecule type" value="Genomic_DNA"/>
</dbReference>
<evidence type="ECO:0000313" key="4">
    <source>
        <dbReference type="Proteomes" id="UP001152523"/>
    </source>
</evidence>
<evidence type="ECO:0000313" key="2">
    <source>
        <dbReference type="EMBL" id="CAH9086380.1"/>
    </source>
</evidence>
<feature type="transmembrane region" description="Helical" evidence="1">
    <location>
        <begin position="44"/>
        <end position="67"/>
    </location>
</feature>
<proteinExistence type="predicted"/>
<feature type="transmembrane region" description="Helical" evidence="1">
    <location>
        <begin position="6"/>
        <end position="24"/>
    </location>
</feature>
<dbReference type="Proteomes" id="UP001152523">
    <property type="component" value="Unassembled WGS sequence"/>
</dbReference>
<evidence type="ECO:0000256" key="1">
    <source>
        <dbReference type="SAM" id="Phobius"/>
    </source>
</evidence>
<keyword evidence="1" id="KW-0812">Transmembrane</keyword>
<feature type="transmembrane region" description="Helical" evidence="1">
    <location>
        <begin position="110"/>
        <end position="134"/>
    </location>
</feature>
<accession>A0AAV0CWV5</accession>
<keyword evidence="1" id="KW-0472">Membrane</keyword>
<evidence type="ECO:0000313" key="3">
    <source>
        <dbReference type="EMBL" id="CAH9142269.1"/>
    </source>
</evidence>
<dbReference type="AlphaFoldDB" id="A0AAV0CWV5"/>
<comment type="caution">
    <text evidence="2">The sequence shown here is derived from an EMBL/GenBank/DDBJ whole genome shotgun (WGS) entry which is preliminary data.</text>
</comment>
<sequence>MDGCALVGFVVGALSDIIAFIFLIQARNAIPDVATDCEKKDYNWMAGMGFLVVAFVYTNLIGIVSAARKEPRNFTKTYVGVYFGLSCLIHGAGVYFIVKSQSKVCLCVKCKAYLVYAMILCMVHVGVCIVALLITL</sequence>
<gene>
    <name evidence="3" type="ORF">CEPIT_LOCUS39776</name>
    <name evidence="2" type="ORF">CEPIT_LOCUS9775</name>
</gene>
<protein>
    <submittedName>
        <fullName evidence="2">Uncharacterized protein</fullName>
    </submittedName>
</protein>